<sequence length="123" mass="13560">MRIAEVLRRNGADVLVVRDANEVLEKFRDAYVSHALSADEKTGVIFLGGVEDKRQSALAEYHVIVLRAEDIMEDVLSAYAHARARSNHVFATSSPSKTADIEGKLVFGMHGPRRVTVIIEVGE</sequence>
<keyword evidence="3" id="KW-1185">Reference proteome</keyword>
<dbReference type="InterPro" id="IPR037171">
    <property type="entry name" value="NagB/RpiA_transferase-like"/>
</dbReference>
<evidence type="ECO:0000259" key="1">
    <source>
        <dbReference type="Pfam" id="PF02589"/>
    </source>
</evidence>
<dbReference type="OrthoDB" id="51511at2157"/>
<accession>A0A0F7IG49</accession>
<gene>
    <name evidence="2" type="ORF">GAH_00139</name>
</gene>
<dbReference type="EMBL" id="CP011267">
    <property type="protein sequence ID" value="AKG92502.1"/>
    <property type="molecule type" value="Genomic_DNA"/>
</dbReference>
<dbReference type="Gene3D" id="3.40.50.10420">
    <property type="entry name" value="NagB/RpiA/CoA transferase-like"/>
    <property type="match status" value="1"/>
</dbReference>
<dbReference type="AlphaFoldDB" id="A0A0F7IG49"/>
<name>A0A0F7IG49_9EURY</name>
<dbReference type="GeneID" id="24802727"/>
<protein>
    <submittedName>
        <fullName evidence="2">Putative ACR, YkgG family</fullName>
    </submittedName>
</protein>
<proteinExistence type="predicted"/>
<evidence type="ECO:0000313" key="2">
    <source>
        <dbReference type="EMBL" id="AKG92502.1"/>
    </source>
</evidence>
<dbReference type="PATRIC" id="fig|113653.22.peg.137"/>
<dbReference type="PANTHER" id="PTHR43682">
    <property type="entry name" value="LACTATE UTILIZATION PROTEIN C"/>
    <property type="match status" value="1"/>
</dbReference>
<dbReference type="STRING" id="113653.GAH_00139"/>
<dbReference type="PANTHER" id="PTHR43682:SF1">
    <property type="entry name" value="LACTATE UTILIZATION PROTEIN C"/>
    <property type="match status" value="1"/>
</dbReference>
<dbReference type="HOGENOM" id="CLU_2021384_0_0_2"/>
<dbReference type="SUPFAM" id="SSF100950">
    <property type="entry name" value="NagB/RpiA/CoA transferase-like"/>
    <property type="match status" value="1"/>
</dbReference>
<dbReference type="Pfam" id="PF02589">
    <property type="entry name" value="LUD_dom"/>
    <property type="match status" value="1"/>
</dbReference>
<dbReference type="Proteomes" id="UP000034723">
    <property type="component" value="Chromosome"/>
</dbReference>
<dbReference type="InParanoid" id="A0A0F7IG49"/>
<dbReference type="InterPro" id="IPR003741">
    <property type="entry name" value="LUD_dom"/>
</dbReference>
<dbReference type="RefSeq" id="WP_048094232.1">
    <property type="nucleotide sequence ID" value="NZ_CP011267.1"/>
</dbReference>
<dbReference type="InterPro" id="IPR024185">
    <property type="entry name" value="FTHF_cligase-like_sf"/>
</dbReference>
<reference evidence="2 3" key="1">
    <citation type="submission" date="2015-04" db="EMBL/GenBank/DDBJ databases">
        <title>The complete genome sequence of the hyperthermophilic, obligate iron-reducing archaeon Geoglobus ahangari strain 234T.</title>
        <authorList>
            <person name="Manzella M.P."/>
            <person name="Holmes D.E."/>
            <person name="Rocheleau J.M."/>
            <person name="Chung A."/>
            <person name="Reguera G."/>
            <person name="Kashefi K."/>
        </authorList>
    </citation>
    <scope>NUCLEOTIDE SEQUENCE [LARGE SCALE GENOMIC DNA]</scope>
    <source>
        <strain evidence="2 3">234</strain>
    </source>
</reference>
<evidence type="ECO:0000313" key="3">
    <source>
        <dbReference type="Proteomes" id="UP000034723"/>
    </source>
</evidence>
<feature type="domain" description="LUD" evidence="1">
    <location>
        <begin position="56"/>
        <end position="119"/>
    </location>
</feature>
<dbReference type="KEGG" id="gah:GAH_00139"/>
<organism evidence="2 3">
    <name type="scientific">Geoglobus ahangari</name>
    <dbReference type="NCBI Taxonomy" id="113653"/>
    <lineage>
        <taxon>Archaea</taxon>
        <taxon>Methanobacteriati</taxon>
        <taxon>Methanobacteriota</taxon>
        <taxon>Archaeoglobi</taxon>
        <taxon>Archaeoglobales</taxon>
        <taxon>Archaeoglobaceae</taxon>
        <taxon>Geoglobus</taxon>
    </lineage>
</organism>